<gene>
    <name evidence="1" type="ORF">ACFQ35_04580</name>
</gene>
<organism evidence="1 2">
    <name type="scientific">Pseudochrobactrum kiredjianiae</name>
    <dbReference type="NCBI Taxonomy" id="386305"/>
    <lineage>
        <taxon>Bacteria</taxon>
        <taxon>Pseudomonadati</taxon>
        <taxon>Pseudomonadota</taxon>
        <taxon>Alphaproteobacteria</taxon>
        <taxon>Hyphomicrobiales</taxon>
        <taxon>Brucellaceae</taxon>
        <taxon>Pseudochrobactrum</taxon>
    </lineage>
</organism>
<dbReference type="NCBIfam" id="TIGR04387">
    <property type="entry name" value="capsid_maj_N4"/>
    <property type="match status" value="1"/>
</dbReference>
<dbReference type="EMBL" id="JBHTMA010000026">
    <property type="protein sequence ID" value="MFD1226436.1"/>
    <property type="molecule type" value="Genomic_DNA"/>
</dbReference>
<dbReference type="Pfam" id="PF13252">
    <property type="entry name" value="Phage_capsid_3"/>
    <property type="match status" value="1"/>
</dbReference>
<keyword evidence="2" id="KW-1185">Reference proteome</keyword>
<proteinExistence type="predicted"/>
<dbReference type="RefSeq" id="WP_289388092.1">
    <property type="nucleotide sequence ID" value="NZ_JAUCBM010000009.1"/>
</dbReference>
<comment type="caution">
    <text evidence="1">The sequence shown here is derived from an EMBL/GenBank/DDBJ whole genome shotgun (WGS) entry which is preliminary data.</text>
</comment>
<sequence length="361" mass="39821">MATTVQPVNDALTVKLWSQRMDVEALKETTAYQYMGEKAGSLCQIMTETKKGAGDQITWGIRMLATGDGTTENEVQEGNEESLTRFNDKMVINELGHAHRVRNEGTIDRQRVPYNMREESYDSLKDWMADRIDTWFFNQLAGNTFVINGKYTGFNATIAPSAGRILRAGSKATDQALVAADVFKLQMIDDAVNRAKNAAPLVRPIKGLGADIDYVCFIHPDQTLSMRKDVATVGNWFDLQGKRLQGGDIDKNGLYTGALGVYNRTLIVENSRVPLGIDATDPASLKQKVNTRRAIFCGAQSASIAFGKDGAKNKFKWVEDLFDYDRELGVRASMIGGLKKTVYNDIDYGTVVLTSFAAPSA</sequence>
<protein>
    <submittedName>
        <fullName evidence="1">N4-gp56 family major capsid protein</fullName>
    </submittedName>
</protein>
<accession>A0ABW3V2L1</accession>
<dbReference type="InterPro" id="IPR025267">
    <property type="entry name" value="ORF017-like"/>
</dbReference>
<evidence type="ECO:0000313" key="2">
    <source>
        <dbReference type="Proteomes" id="UP001597263"/>
    </source>
</evidence>
<dbReference type="Proteomes" id="UP001597263">
    <property type="component" value="Unassembled WGS sequence"/>
</dbReference>
<reference evidence="2" key="1">
    <citation type="journal article" date="2019" name="Int. J. Syst. Evol. Microbiol.">
        <title>The Global Catalogue of Microorganisms (GCM) 10K type strain sequencing project: providing services to taxonomists for standard genome sequencing and annotation.</title>
        <authorList>
            <consortium name="The Broad Institute Genomics Platform"/>
            <consortium name="The Broad Institute Genome Sequencing Center for Infectious Disease"/>
            <person name="Wu L."/>
            <person name="Ma J."/>
        </authorList>
    </citation>
    <scope>NUCLEOTIDE SEQUENCE [LARGE SCALE GENOMIC DNA]</scope>
    <source>
        <strain evidence="2">CCUG 49584</strain>
    </source>
</reference>
<name>A0ABW3V2L1_9HYPH</name>
<evidence type="ECO:0000313" key="1">
    <source>
        <dbReference type="EMBL" id="MFD1226436.1"/>
    </source>
</evidence>